<dbReference type="OrthoDB" id="9811073at2"/>
<evidence type="ECO:0000313" key="13">
    <source>
        <dbReference type="Proteomes" id="UP000294364"/>
    </source>
</evidence>
<feature type="domain" description="DNA polymerase III subunit delta' AAA+ ATPase lid" evidence="11">
    <location>
        <begin position="169"/>
        <end position="205"/>
    </location>
</feature>
<evidence type="ECO:0000256" key="7">
    <source>
        <dbReference type="ARBA" id="ARBA00026073"/>
    </source>
</evidence>
<organism evidence="12 13">
    <name type="scientific">Candidatus Erwinia haradaeae</name>
    <dbReference type="NCBI Taxonomy" id="1922217"/>
    <lineage>
        <taxon>Bacteria</taxon>
        <taxon>Pseudomonadati</taxon>
        <taxon>Pseudomonadota</taxon>
        <taxon>Gammaproteobacteria</taxon>
        <taxon>Enterobacterales</taxon>
        <taxon>Erwiniaceae</taxon>
        <taxon>Erwinia</taxon>
    </lineage>
</organism>
<dbReference type="Proteomes" id="UP000294364">
    <property type="component" value="Chromosome"/>
</dbReference>
<evidence type="ECO:0000256" key="3">
    <source>
        <dbReference type="ARBA" id="ARBA00022679"/>
    </source>
</evidence>
<dbReference type="InterPro" id="IPR050238">
    <property type="entry name" value="DNA_Rep/Repair_Clamp_Loader"/>
</dbReference>
<feature type="domain" description="DNA polymerase III delta subunit C-terminal" evidence="10">
    <location>
        <begin position="209"/>
        <end position="320"/>
    </location>
</feature>
<dbReference type="Pfam" id="PF13177">
    <property type="entry name" value="DNA_pol3_delta2"/>
    <property type="match status" value="1"/>
</dbReference>
<evidence type="ECO:0000256" key="4">
    <source>
        <dbReference type="ARBA" id="ARBA00022695"/>
    </source>
</evidence>
<keyword evidence="6" id="KW-0239">DNA-directed DNA polymerase</keyword>
<evidence type="ECO:0000256" key="5">
    <source>
        <dbReference type="ARBA" id="ARBA00022705"/>
    </source>
</evidence>
<dbReference type="InterPro" id="IPR048731">
    <property type="entry name" value="HolB_lid-gammaproteobact"/>
</dbReference>
<dbReference type="PANTHER" id="PTHR11669:SF8">
    <property type="entry name" value="DNA POLYMERASE III SUBUNIT DELTA"/>
    <property type="match status" value="1"/>
</dbReference>
<comment type="function">
    <text evidence="8">DNA polymerase III is a complex, multichain enzyme responsible for most of the replicative synthesis in bacteria. This DNA polymerase also exhibits 3' to 5' exonuclease activity.</text>
</comment>
<evidence type="ECO:0000256" key="8">
    <source>
        <dbReference type="ARBA" id="ARBA00037724"/>
    </source>
</evidence>
<dbReference type="GO" id="GO:0009360">
    <property type="term" value="C:DNA polymerase III complex"/>
    <property type="evidence" value="ECO:0007669"/>
    <property type="project" value="InterPro"/>
</dbReference>
<dbReference type="GO" id="GO:0006261">
    <property type="term" value="P:DNA-templated DNA replication"/>
    <property type="evidence" value="ECO:0007669"/>
    <property type="project" value="TreeGrafter"/>
</dbReference>
<evidence type="ECO:0000256" key="1">
    <source>
        <dbReference type="ARBA" id="ARBA00012417"/>
    </source>
</evidence>
<dbReference type="AlphaFoldDB" id="A0A451CZY5"/>
<dbReference type="SUPFAM" id="SSF48019">
    <property type="entry name" value="post-AAA+ oligomerization domain-like"/>
    <property type="match status" value="1"/>
</dbReference>
<dbReference type="RefSeq" id="WP_157992204.1">
    <property type="nucleotide sequence ID" value="NZ_LR217698.1"/>
</dbReference>
<dbReference type="Pfam" id="PF21500">
    <property type="entry name" value="HolB_lid"/>
    <property type="match status" value="1"/>
</dbReference>
<gene>
    <name evidence="12" type="primary">holB</name>
    <name evidence="12" type="ORF">ERCICURT3053_568</name>
</gene>
<dbReference type="InterPro" id="IPR015199">
    <property type="entry name" value="DNA_pol_III_delta_C"/>
</dbReference>
<name>A0A451CZY5_9GAMM</name>
<dbReference type="InterPro" id="IPR027417">
    <property type="entry name" value="P-loop_NTPase"/>
</dbReference>
<protein>
    <recommendedName>
        <fullName evidence="2">DNA polymerase III subunit delta'</fullName>
        <ecNumber evidence="1">2.7.7.7</ecNumber>
    </recommendedName>
</protein>
<accession>A0A451CZY5</accession>
<dbReference type="Gene3D" id="3.40.50.300">
    <property type="entry name" value="P-loop containing nucleotide triphosphate hydrolases"/>
    <property type="match status" value="1"/>
</dbReference>
<evidence type="ECO:0000259" key="11">
    <source>
        <dbReference type="Pfam" id="PF21500"/>
    </source>
</evidence>
<dbReference type="EMBL" id="LR217698">
    <property type="protein sequence ID" value="VFP78921.1"/>
    <property type="molecule type" value="Genomic_DNA"/>
</dbReference>
<proteinExistence type="predicted"/>
<keyword evidence="4 12" id="KW-0548">Nucleotidyltransferase</keyword>
<sequence>MHRYPWLRFSYKKILTQHLLQRGHHAVLVQTVPGMAAEILILSMARWLMCHNPLGLKSCGQCHSCRLMLATSHPDWYQLESDKNTNIIGVDLIRKLIEKIYHHSRLNGAKVVFLVDIEKLTESASGALLKTLEEPPPNTWFFLINYEPSPFLSSLRSRCLVWYLPTMNETEGLIWLKKQISEEPEKLSTALRLSSGAPLAALSLLDLKSWESRLQVCHGLLDNLTGDLLELLPILNHSDVLNRIFWLCSLLIDAGKWNREAGEFISNLDQTKLIVHLSNILSPRDLSISAYEWMICRSRLSRVAGINVELLLTEQLLCWEALIKNHEEIRI</sequence>
<reference evidence="12 13" key="1">
    <citation type="submission" date="2019-02" db="EMBL/GenBank/DDBJ databases">
        <authorList>
            <person name="Manzano-Marin A."/>
            <person name="Manzano-Marin A."/>
        </authorList>
    </citation>
    <scope>NUCLEOTIDE SEQUENCE [LARGE SCALE GENOMIC DNA]</scope>
    <source>
        <strain evidence="12 13">ErCicurtihirsuta</strain>
    </source>
</reference>
<dbReference type="GO" id="GO:0003677">
    <property type="term" value="F:DNA binding"/>
    <property type="evidence" value="ECO:0007669"/>
    <property type="project" value="InterPro"/>
</dbReference>
<evidence type="ECO:0000259" key="10">
    <source>
        <dbReference type="Pfam" id="PF09115"/>
    </source>
</evidence>
<evidence type="ECO:0000313" key="12">
    <source>
        <dbReference type="EMBL" id="VFP78921.1"/>
    </source>
</evidence>
<dbReference type="EC" id="2.7.7.7" evidence="1"/>
<dbReference type="Pfam" id="PF09115">
    <property type="entry name" value="DNApol3-delta_C"/>
    <property type="match status" value="1"/>
</dbReference>
<evidence type="ECO:0000256" key="2">
    <source>
        <dbReference type="ARBA" id="ARBA00014363"/>
    </source>
</evidence>
<comment type="subunit">
    <text evidence="7">DNA polymerase III contains a core (composed of alpha, epsilon and theta chains) that associates with a tau subunit. This core dimerizes to form the POLIII' complex. PolIII' associates with the gamma complex (composed of gamma, delta, delta', psi and chi chains) and with the beta chain to form the complete DNA polymerase III complex.</text>
</comment>
<keyword evidence="5" id="KW-0235">DNA replication</keyword>
<dbReference type="Gene3D" id="1.20.272.10">
    <property type="match status" value="1"/>
</dbReference>
<evidence type="ECO:0000256" key="9">
    <source>
        <dbReference type="ARBA" id="ARBA00049244"/>
    </source>
</evidence>
<comment type="catalytic activity">
    <reaction evidence="9">
        <text>DNA(n) + a 2'-deoxyribonucleoside 5'-triphosphate = DNA(n+1) + diphosphate</text>
        <dbReference type="Rhea" id="RHEA:22508"/>
        <dbReference type="Rhea" id="RHEA-COMP:17339"/>
        <dbReference type="Rhea" id="RHEA-COMP:17340"/>
        <dbReference type="ChEBI" id="CHEBI:33019"/>
        <dbReference type="ChEBI" id="CHEBI:61560"/>
        <dbReference type="ChEBI" id="CHEBI:173112"/>
        <dbReference type="EC" id="2.7.7.7"/>
    </reaction>
</comment>
<dbReference type="SUPFAM" id="SSF52540">
    <property type="entry name" value="P-loop containing nucleoside triphosphate hydrolases"/>
    <property type="match status" value="1"/>
</dbReference>
<dbReference type="Gene3D" id="1.10.8.10">
    <property type="entry name" value="DNA helicase RuvA subunit, C-terminal domain"/>
    <property type="match status" value="1"/>
</dbReference>
<dbReference type="PANTHER" id="PTHR11669">
    <property type="entry name" value="REPLICATION FACTOR C / DNA POLYMERASE III GAMMA-TAU SUBUNIT"/>
    <property type="match status" value="1"/>
</dbReference>
<dbReference type="GO" id="GO:0003887">
    <property type="term" value="F:DNA-directed DNA polymerase activity"/>
    <property type="evidence" value="ECO:0007669"/>
    <property type="project" value="UniProtKB-KW"/>
</dbReference>
<evidence type="ECO:0000256" key="6">
    <source>
        <dbReference type="ARBA" id="ARBA00022932"/>
    </source>
</evidence>
<dbReference type="InterPro" id="IPR008921">
    <property type="entry name" value="DNA_pol3_clamp-load_cplx_C"/>
</dbReference>
<keyword evidence="3 12" id="KW-0808">Transferase</keyword>